<evidence type="ECO:0000313" key="4">
    <source>
        <dbReference type="Proteomes" id="UP000474054"/>
    </source>
</evidence>
<evidence type="ECO:0000313" key="2">
    <source>
        <dbReference type="EMBL" id="QGR22285.1"/>
    </source>
</evidence>
<protein>
    <submittedName>
        <fullName evidence="2">Uncharacterized protein</fullName>
    </submittedName>
</protein>
<organism evidence="2 3">
    <name type="scientific">Acidianus ambivalens</name>
    <name type="common">Desulfurolobus ambivalens</name>
    <dbReference type="NCBI Taxonomy" id="2283"/>
    <lineage>
        <taxon>Archaea</taxon>
        <taxon>Thermoproteota</taxon>
        <taxon>Thermoprotei</taxon>
        <taxon>Sulfolobales</taxon>
        <taxon>Sulfolobaceae</taxon>
        <taxon>Acidianus</taxon>
    </lineage>
</organism>
<dbReference type="Proteomes" id="UP000426328">
    <property type="component" value="Chromosome"/>
</dbReference>
<dbReference type="AlphaFoldDB" id="A0A650CX68"/>
<dbReference type="GeneID" id="42780089"/>
<dbReference type="RefSeq" id="WP_152939578.1">
    <property type="nucleotide sequence ID" value="NZ_CP045482.1"/>
</dbReference>
<reference evidence="1 4" key="1">
    <citation type="submission" date="2019-10" db="EMBL/GenBank/DDBJ databases">
        <title>Comparative genomics of sulfur disproportionating microorganisms.</title>
        <authorList>
            <person name="Ward L.M."/>
            <person name="Bertran E."/>
            <person name="Johnston D."/>
        </authorList>
    </citation>
    <scope>NUCLEOTIDE SEQUENCE [LARGE SCALE GENOMIC DNA]</scope>
    <source>
        <strain evidence="1 4">DSM 3772</strain>
    </source>
</reference>
<reference evidence="2 3" key="2">
    <citation type="submission" date="2019-10" db="EMBL/GenBank/DDBJ databases">
        <title>Genome Sequences from Six Type Strain Members of the Archaeal Family Sulfolobaceae: Acidianus ambivalens, Acidianus infernus, Metallosphaera prunae, Stygiolobus azoricus, Sulfolobus metallicus, and Sulfurisphaera ohwakuensis.</title>
        <authorList>
            <person name="Counts J.A."/>
            <person name="Kelly R.M."/>
        </authorList>
    </citation>
    <scope>NUCLEOTIDE SEQUENCE [LARGE SCALE GENOMIC DNA]</scope>
    <source>
        <strain evidence="2 3">LEI 10</strain>
    </source>
</reference>
<dbReference type="EMBL" id="WHYS01000001">
    <property type="protein sequence ID" value="MQL54470.1"/>
    <property type="molecule type" value="Genomic_DNA"/>
</dbReference>
<keyword evidence="3" id="KW-1185">Reference proteome</keyword>
<gene>
    <name evidence="2" type="ORF">D1866_10115</name>
    <name evidence="1" type="ORF">GFB69_01555</name>
</gene>
<evidence type="ECO:0000313" key="3">
    <source>
        <dbReference type="Proteomes" id="UP000426328"/>
    </source>
</evidence>
<name>A0A650CX68_ACIAM</name>
<dbReference type="Proteomes" id="UP000474054">
    <property type="component" value="Unassembled WGS sequence"/>
</dbReference>
<sequence length="124" mass="14396">MIKEELLSYIKEGRKEDFLKKVLSILPPSDDVSISLGKMGLYEYVIDRNGFSLIQTAEDEYLPYLSSNEKRIEFRQIPKTLIEKMDYVKVLEQLKSILEQFGGRDKKYSSLAKEVGELIEALRN</sequence>
<evidence type="ECO:0000313" key="1">
    <source>
        <dbReference type="EMBL" id="MQL54470.1"/>
    </source>
</evidence>
<dbReference type="EMBL" id="CP045482">
    <property type="protein sequence ID" value="QGR22285.1"/>
    <property type="molecule type" value="Genomic_DNA"/>
</dbReference>
<proteinExistence type="predicted"/>
<dbReference type="KEGG" id="aamb:D1866_10115"/>
<accession>A0A650CX68</accession>